<keyword evidence="8 11" id="KW-0560">Oxidoreductase</keyword>
<comment type="similarity">
    <text evidence="3 11">Belongs to the dihydroorotate dehydrogenase family. Type 2 subfamily.</text>
</comment>
<evidence type="ECO:0000313" key="14">
    <source>
        <dbReference type="EMBL" id="ODN84383.1"/>
    </source>
</evidence>
<comment type="catalytic activity">
    <reaction evidence="10 11">
        <text>(S)-dihydroorotate + a quinone = orotate + a quinol</text>
        <dbReference type="Rhea" id="RHEA:30187"/>
        <dbReference type="ChEBI" id="CHEBI:24646"/>
        <dbReference type="ChEBI" id="CHEBI:30839"/>
        <dbReference type="ChEBI" id="CHEBI:30864"/>
        <dbReference type="ChEBI" id="CHEBI:132124"/>
        <dbReference type="EC" id="1.3.5.2"/>
    </reaction>
</comment>
<dbReference type="InterPro" id="IPR013785">
    <property type="entry name" value="Aldolase_TIM"/>
</dbReference>
<evidence type="ECO:0000256" key="7">
    <source>
        <dbReference type="ARBA" id="ARBA00022643"/>
    </source>
</evidence>
<dbReference type="SUPFAM" id="SSF51395">
    <property type="entry name" value="FMN-linked oxidoreductases"/>
    <property type="match status" value="1"/>
</dbReference>
<dbReference type="OrthoDB" id="14784at2759"/>
<evidence type="ECO:0000256" key="12">
    <source>
        <dbReference type="SAM" id="MobiDB-lite"/>
    </source>
</evidence>
<keyword evidence="15" id="KW-1185">Reference proteome</keyword>
<dbReference type="PANTHER" id="PTHR48109:SF4">
    <property type="entry name" value="DIHYDROOROTATE DEHYDROGENASE (QUINONE), MITOCHONDRIAL"/>
    <property type="match status" value="1"/>
</dbReference>
<dbReference type="RefSeq" id="XP_018998186.1">
    <property type="nucleotide sequence ID" value="XM_019133481.1"/>
</dbReference>
<protein>
    <recommendedName>
        <fullName evidence="5 11">Dihydroorotate dehydrogenase (quinone), mitochondrial</fullName>
        <shortName evidence="11">DHOdehase</shortName>
        <ecNumber evidence="4 11">1.3.5.2</ecNumber>
    </recommendedName>
</protein>
<keyword evidence="11" id="KW-0496">Mitochondrion</keyword>
<keyword evidence="11" id="KW-0999">Mitochondrion inner membrane</keyword>
<evidence type="ECO:0000256" key="5">
    <source>
        <dbReference type="ARBA" id="ARBA00017599"/>
    </source>
</evidence>
<dbReference type="CDD" id="cd04738">
    <property type="entry name" value="DHOD_2_like"/>
    <property type="match status" value="1"/>
</dbReference>
<keyword evidence="6 11" id="KW-0285">Flavoprotein</keyword>
<evidence type="ECO:0000256" key="9">
    <source>
        <dbReference type="ARBA" id="ARBA00023136"/>
    </source>
</evidence>
<dbReference type="GO" id="GO:0106430">
    <property type="term" value="F:dihydroorotate dehydrogenase (quinone) activity"/>
    <property type="evidence" value="ECO:0007669"/>
    <property type="project" value="UniProtKB-EC"/>
</dbReference>
<comment type="subcellular location">
    <subcellularLocation>
        <location evidence="1">Membrane</location>
    </subcellularLocation>
    <subcellularLocation>
        <location evidence="11">Mitochondrion inner membrane</location>
        <topology evidence="11">Single-pass membrane protein</topology>
    </subcellularLocation>
</comment>
<reference evidence="14 15" key="1">
    <citation type="submission" date="2016-06" db="EMBL/GenBank/DDBJ databases">
        <title>Evolution of pathogenesis and genome organization in the Tremellales.</title>
        <authorList>
            <person name="Cuomo C."/>
            <person name="Litvintseva A."/>
            <person name="Heitman J."/>
            <person name="Chen Y."/>
            <person name="Sun S."/>
            <person name="Springer D."/>
            <person name="Dromer F."/>
            <person name="Young S."/>
            <person name="Zeng Q."/>
            <person name="Chapman S."/>
            <person name="Gujja S."/>
            <person name="Saif S."/>
            <person name="Birren B."/>
        </authorList>
    </citation>
    <scope>NUCLEOTIDE SEQUENCE [LARGE SCALE GENOMIC DNA]</scope>
    <source>
        <strain evidence="14 15">CBS 6039</strain>
    </source>
</reference>
<evidence type="ECO:0000256" key="2">
    <source>
        <dbReference type="ARBA" id="ARBA00005161"/>
    </source>
</evidence>
<comment type="pathway">
    <text evidence="2 11">Pyrimidine metabolism; UMP biosynthesis via de novo pathway; orotate from (S)-dihydroorotate (quinone route): step 1/1.</text>
</comment>
<dbReference type="GO" id="GO:0005743">
    <property type="term" value="C:mitochondrial inner membrane"/>
    <property type="evidence" value="ECO:0007669"/>
    <property type="project" value="UniProtKB-SubCell"/>
</dbReference>
<evidence type="ECO:0000256" key="3">
    <source>
        <dbReference type="ARBA" id="ARBA00005359"/>
    </source>
</evidence>
<dbReference type="GeneID" id="30151652"/>
<feature type="domain" description="Dihydroorotate dehydrogenase catalytic" evidence="13">
    <location>
        <begin position="106"/>
        <end position="429"/>
    </location>
</feature>
<comment type="cofactor">
    <cofactor evidence="11">
        <name>FMN</name>
        <dbReference type="ChEBI" id="CHEBI:58210"/>
    </cofactor>
    <text evidence="11">Binds 1 FMN per subunit.</text>
</comment>
<dbReference type="PANTHER" id="PTHR48109">
    <property type="entry name" value="DIHYDROOROTATE DEHYDROGENASE (QUINONE), MITOCHONDRIAL-RELATED"/>
    <property type="match status" value="1"/>
</dbReference>
<dbReference type="EMBL" id="AWGJ01000001">
    <property type="protein sequence ID" value="ODN84383.1"/>
    <property type="molecule type" value="Genomic_DNA"/>
</dbReference>
<evidence type="ECO:0000256" key="1">
    <source>
        <dbReference type="ARBA" id="ARBA00004370"/>
    </source>
</evidence>
<dbReference type="InterPro" id="IPR050074">
    <property type="entry name" value="DHO_dehydrogenase"/>
</dbReference>
<dbReference type="InterPro" id="IPR005719">
    <property type="entry name" value="Dihydroorotate_DH_2"/>
</dbReference>
<sequence>MSYRLPIAPLRRRFAPGSLSAVSKRFASTSAPRPGRRYLSTTLLLGGGVLGLAYYYDSRSLLHEHVVMPIARLVADPEEGHKLAVRVLSWDKWARPRDMGVDGPELQAELFGHKLTNPLGIAAGFDKDASAIDGLFDLGFGYVEVGSITPEPQPGNPTPRFFRLEEDDAAINRYGFNSLGHGQALNRLRERVVRFSREHPSLFPAPLPANPLPPAGLPRSLRPGQLLAVNLGKNKTSAADSNEDYIRGVRTFGPYADVLIINVSSPNTPGLRALQGRKQLESLLGDVVKERNRLGGDGLPKIAVKVTADLGEEELADVAGAVRSSGVEGVIVSNTTIRRQELNLKSANQHQIGGLSGKPLFPYALQSLKTLRPLLPPSIPLIGCGGVSTGSDAIEMANAGASLVQVYTSFGYRGVGTPRLIKDEITESLKSQVGASWSKQVGKDWMGKEGGVAAMGWDENRIKHEAELLKTEAASLASLLKEAGEKQDLGRLVAEAEKALGLRKGEEQQLVKEGKATEEQQQVEVGQAQKQVAQPSIGEALISDPVGKVDLGPIVVLDERRVKESASIEEKREREAEWSREAKQGAKRLV</sequence>
<dbReference type="NCBIfam" id="TIGR01036">
    <property type="entry name" value="pyrD_sub2"/>
    <property type="match status" value="1"/>
</dbReference>
<proteinExistence type="inferred from homology"/>
<evidence type="ECO:0000313" key="15">
    <source>
        <dbReference type="Proteomes" id="UP000094065"/>
    </source>
</evidence>
<dbReference type="PROSITE" id="PS00911">
    <property type="entry name" value="DHODEHASE_1"/>
    <property type="match status" value="1"/>
</dbReference>
<dbReference type="GO" id="GO:0044205">
    <property type="term" value="P:'de novo' UMP biosynthetic process"/>
    <property type="evidence" value="ECO:0007669"/>
    <property type="project" value="UniProtKB-UniPathway"/>
</dbReference>
<gene>
    <name evidence="14" type="ORF">L202_00343</name>
</gene>
<feature type="region of interest" description="Disordered" evidence="12">
    <location>
        <begin position="564"/>
        <end position="590"/>
    </location>
</feature>
<evidence type="ECO:0000259" key="13">
    <source>
        <dbReference type="Pfam" id="PF01180"/>
    </source>
</evidence>
<dbReference type="STRING" id="1295533.A0A1E3I6P4"/>
<dbReference type="AlphaFoldDB" id="A0A1E3I6P4"/>
<dbReference type="InterPro" id="IPR005720">
    <property type="entry name" value="Dihydroorotate_DH_cat"/>
</dbReference>
<evidence type="ECO:0000256" key="8">
    <source>
        <dbReference type="ARBA" id="ARBA00023002"/>
    </source>
</evidence>
<evidence type="ECO:0000256" key="10">
    <source>
        <dbReference type="ARBA" id="ARBA00048639"/>
    </source>
</evidence>
<dbReference type="Proteomes" id="UP000094065">
    <property type="component" value="Unassembled WGS sequence"/>
</dbReference>
<name>A0A1E3I6P4_9TREE</name>
<keyword evidence="7 11" id="KW-0288">FMN</keyword>
<keyword evidence="9" id="KW-0472">Membrane</keyword>
<dbReference type="EC" id="1.3.5.2" evidence="4 11"/>
<dbReference type="InterPro" id="IPR001295">
    <property type="entry name" value="Dihydroorotate_DH_CS"/>
</dbReference>
<dbReference type="Gene3D" id="3.20.20.70">
    <property type="entry name" value="Aldolase class I"/>
    <property type="match status" value="1"/>
</dbReference>
<dbReference type="GO" id="GO:0006207">
    <property type="term" value="P:'de novo' pyrimidine nucleobase biosynthetic process"/>
    <property type="evidence" value="ECO:0007669"/>
    <property type="project" value="InterPro"/>
</dbReference>
<accession>A0A1E3I6P4</accession>
<evidence type="ECO:0000256" key="11">
    <source>
        <dbReference type="RuleBase" id="RU361255"/>
    </source>
</evidence>
<dbReference type="UniPathway" id="UPA00070">
    <property type="reaction ID" value="UER00946"/>
</dbReference>
<dbReference type="Pfam" id="PF01180">
    <property type="entry name" value="DHO_dh"/>
    <property type="match status" value="1"/>
</dbReference>
<evidence type="ECO:0000256" key="6">
    <source>
        <dbReference type="ARBA" id="ARBA00022630"/>
    </source>
</evidence>
<feature type="compositionally biased region" description="Basic and acidic residues" evidence="12">
    <location>
        <begin position="564"/>
        <end position="584"/>
    </location>
</feature>
<dbReference type="PROSITE" id="PS00912">
    <property type="entry name" value="DHODEHASE_2"/>
    <property type="match status" value="1"/>
</dbReference>
<comment type="caution">
    <text evidence="14">The sequence shown here is derived from an EMBL/GenBank/DDBJ whole genome shotgun (WGS) entry which is preliminary data.</text>
</comment>
<organism evidence="14 15">
    <name type="scientific">Cryptococcus amylolentus CBS 6039</name>
    <dbReference type="NCBI Taxonomy" id="1295533"/>
    <lineage>
        <taxon>Eukaryota</taxon>
        <taxon>Fungi</taxon>
        <taxon>Dikarya</taxon>
        <taxon>Basidiomycota</taxon>
        <taxon>Agaricomycotina</taxon>
        <taxon>Tremellomycetes</taxon>
        <taxon>Tremellales</taxon>
        <taxon>Cryptococcaceae</taxon>
        <taxon>Cryptococcus</taxon>
    </lineage>
</organism>
<evidence type="ECO:0000256" key="4">
    <source>
        <dbReference type="ARBA" id="ARBA00012791"/>
    </source>
</evidence>